<dbReference type="InterPro" id="IPR025534">
    <property type="entry name" value="DUF4420"/>
</dbReference>
<keyword evidence="2" id="KW-1185">Reference proteome</keyword>
<protein>
    <recommendedName>
        <fullName evidence="3">PD-(D/E)XK motif protein</fullName>
    </recommendedName>
</protein>
<reference evidence="1 2" key="1">
    <citation type="submission" date="2020-08" db="EMBL/GenBank/DDBJ databases">
        <title>Complete Genome Sequence of Effusibacillus dendaii Strain skT53, Isolated from Farmland soil.</title>
        <authorList>
            <person name="Konishi T."/>
            <person name="Kawasaki H."/>
        </authorList>
    </citation>
    <scope>NUCLEOTIDE SEQUENCE [LARGE SCALE GENOMIC DNA]</scope>
    <source>
        <strain evidence="2">skT53</strain>
    </source>
</reference>
<organism evidence="1 2">
    <name type="scientific">Effusibacillus dendaii</name>
    <dbReference type="NCBI Taxonomy" id="2743772"/>
    <lineage>
        <taxon>Bacteria</taxon>
        <taxon>Bacillati</taxon>
        <taxon>Bacillota</taxon>
        <taxon>Bacilli</taxon>
        <taxon>Bacillales</taxon>
        <taxon>Alicyclobacillaceae</taxon>
        <taxon>Effusibacillus</taxon>
    </lineage>
</organism>
<evidence type="ECO:0000313" key="1">
    <source>
        <dbReference type="EMBL" id="BCJ86814.1"/>
    </source>
</evidence>
<dbReference type="Pfam" id="PF14390">
    <property type="entry name" value="DUF4420"/>
    <property type="match status" value="1"/>
</dbReference>
<evidence type="ECO:0000313" key="2">
    <source>
        <dbReference type="Proteomes" id="UP000593802"/>
    </source>
</evidence>
<dbReference type="RefSeq" id="WP_200760774.1">
    <property type="nucleotide sequence ID" value="NZ_AP023366.1"/>
</dbReference>
<gene>
    <name evidence="1" type="ORF">skT53_17990</name>
</gene>
<dbReference type="Proteomes" id="UP000593802">
    <property type="component" value="Chromosome"/>
</dbReference>
<sequence>MSKNTFSAHEIFSALDQELISKRWFGSDPLLSRQMRLSRDIMAVFAVRKSDGKHILYLQCNPEDVVKGNKYPAWKGVSIDFSGFDNSGIEGSFVRIEQNQDSDDEVYFAVADDLCTCLQGIERVHLRKELSAALERWSRFFSLRGSIRLSQEEQMGLYGELWMMRSMFENDIGIQTMGYWKGTYQNVFDFSLHNMGIEIKTTASKRPYKVYISNEVQLNERLAGGTLVLGFVAVQPNDSSGETLEDAVNEIEKYVKHDEAAYSLFRDKMFGCGLAKPYIERYTTRYIIKEYAFFKVKEGFPRILSENLPSGLGDISYSLDIEACSKFKMDEQQFWQIVKLHAKEEIA</sequence>
<accession>A0A7I8D9M8</accession>
<dbReference type="EMBL" id="AP023366">
    <property type="protein sequence ID" value="BCJ86814.1"/>
    <property type="molecule type" value="Genomic_DNA"/>
</dbReference>
<dbReference type="AlphaFoldDB" id="A0A7I8D9M8"/>
<evidence type="ECO:0008006" key="3">
    <source>
        <dbReference type="Google" id="ProtNLM"/>
    </source>
</evidence>
<name>A0A7I8D9M8_9BACL</name>
<proteinExistence type="predicted"/>
<dbReference type="KEGG" id="eff:skT53_17990"/>